<sequence length="36" mass="4044">MSTAACCPTFPQSNLPIFFLWTANNEAWMVAHPQAF</sequence>
<reference evidence="1" key="2">
    <citation type="journal article" date="2015" name="Data Brief">
        <title>Shoot transcriptome of the giant reed, Arundo donax.</title>
        <authorList>
            <person name="Barrero R.A."/>
            <person name="Guerrero F.D."/>
            <person name="Moolhuijzen P."/>
            <person name="Goolsby J.A."/>
            <person name="Tidwell J."/>
            <person name="Bellgard S.E."/>
            <person name="Bellgard M.I."/>
        </authorList>
    </citation>
    <scope>NUCLEOTIDE SEQUENCE</scope>
    <source>
        <tissue evidence="1">Shoot tissue taken approximately 20 cm above the soil surface</tissue>
    </source>
</reference>
<proteinExistence type="predicted"/>
<dbReference type="EMBL" id="GBRH01185592">
    <property type="protein sequence ID" value="JAE12304.1"/>
    <property type="molecule type" value="Transcribed_RNA"/>
</dbReference>
<accession>A0A0A9FM47</accession>
<reference evidence="1" key="1">
    <citation type="submission" date="2014-09" db="EMBL/GenBank/DDBJ databases">
        <authorList>
            <person name="Magalhaes I.L.F."/>
            <person name="Oliveira U."/>
            <person name="Santos F.R."/>
            <person name="Vidigal T.H.D.A."/>
            <person name="Brescovit A.D."/>
            <person name="Santos A.J."/>
        </authorList>
    </citation>
    <scope>NUCLEOTIDE SEQUENCE</scope>
    <source>
        <tissue evidence="1">Shoot tissue taken approximately 20 cm above the soil surface</tissue>
    </source>
</reference>
<organism evidence="1">
    <name type="scientific">Arundo donax</name>
    <name type="common">Giant reed</name>
    <name type="synonym">Donax arundinaceus</name>
    <dbReference type="NCBI Taxonomy" id="35708"/>
    <lineage>
        <taxon>Eukaryota</taxon>
        <taxon>Viridiplantae</taxon>
        <taxon>Streptophyta</taxon>
        <taxon>Embryophyta</taxon>
        <taxon>Tracheophyta</taxon>
        <taxon>Spermatophyta</taxon>
        <taxon>Magnoliopsida</taxon>
        <taxon>Liliopsida</taxon>
        <taxon>Poales</taxon>
        <taxon>Poaceae</taxon>
        <taxon>PACMAD clade</taxon>
        <taxon>Arundinoideae</taxon>
        <taxon>Arundineae</taxon>
        <taxon>Arundo</taxon>
    </lineage>
</organism>
<dbReference type="AlphaFoldDB" id="A0A0A9FM47"/>
<evidence type="ECO:0000313" key="1">
    <source>
        <dbReference type="EMBL" id="JAE12304.1"/>
    </source>
</evidence>
<name>A0A0A9FM47_ARUDO</name>
<protein>
    <submittedName>
        <fullName evidence="1">Uncharacterized protein</fullName>
    </submittedName>
</protein>